<reference evidence="8 9" key="1">
    <citation type="submission" date="2024-05" db="EMBL/GenBank/DDBJ databases">
        <title>A draft genome resource for the thread blight pathogen Marasmius tenuissimus strain MS-2.</title>
        <authorList>
            <person name="Yulfo-Soto G.E."/>
            <person name="Baruah I.K."/>
            <person name="Amoako-Attah I."/>
            <person name="Bukari Y."/>
            <person name="Meinhardt L.W."/>
            <person name="Bailey B.A."/>
            <person name="Cohen S.P."/>
        </authorList>
    </citation>
    <scope>NUCLEOTIDE SEQUENCE [LARGE SCALE GENOMIC DNA]</scope>
    <source>
        <strain evidence="8 9">MS-2</strain>
    </source>
</reference>
<name>A0ABR2ZP17_9AGAR</name>
<evidence type="ECO:0000313" key="8">
    <source>
        <dbReference type="EMBL" id="KAL0063143.1"/>
    </source>
</evidence>
<evidence type="ECO:0000313" key="9">
    <source>
        <dbReference type="Proteomes" id="UP001437256"/>
    </source>
</evidence>
<proteinExistence type="inferred from homology"/>
<dbReference type="InterPro" id="IPR029058">
    <property type="entry name" value="AB_hydrolase_fold"/>
</dbReference>
<dbReference type="PANTHER" id="PTHR11010">
    <property type="entry name" value="PROTEASE S28 PRO-X CARBOXYPEPTIDASE-RELATED"/>
    <property type="match status" value="1"/>
</dbReference>
<keyword evidence="3 7" id="KW-0732">Signal</keyword>
<sequence>MGRLISVSLFLLLTTSICQAFADDFDAFPRAGDPHGERAPTGKVFKRADGKEIPPYDTVYYFDQLIDHDDPSLGTFKQRYWHTAEFYQPGGPIIVYSPGEGNAEGHTSRLTNSSITGHMAQLFNGATVLLEHRFYGYSNPYPDLKGTTLAKYHTLEQAVNDLEYFAKNVKLPMEGGDDVGPEKAPWILSGCSYMGALTAWTMQAKPGLFHAGWSSSAPVQPIYNFWRYYEPIRKNMAKNCSADAQAVINYVDKTLDTNDVNKIRELKDVFGMANVSNVNDFAGALTRPFWTWQSVNPLSGAKTDFNEFCDALEVDGSGQHASDQGWGEYKALQAWGKYYKETWIPKACGSTPVGQCFTRRAANDIVDPKTINTTINNSGRSWDWQVCSQVGWHQAGAPGDEPTLRLVSKYHTLEWANRPCKHNFPDAPTDTGAGINKTISMYKGWDLNVDRLVTVYGGRDPWIEASLGASTLNRASTDRMPIIFAEQGTHCSEISMRYGQADPTIGAAMSKAIEHMKKWMAEWHEKNGKPSSSSGKTTTTAASDVSEDKVVVDHLHELKVLPH</sequence>
<evidence type="ECO:0000256" key="5">
    <source>
        <dbReference type="ARBA" id="ARBA00023180"/>
    </source>
</evidence>
<keyword evidence="5" id="KW-0325">Glycoprotein</keyword>
<accession>A0ABR2ZP17</accession>
<keyword evidence="4" id="KW-0378">Hydrolase</keyword>
<gene>
    <name evidence="8" type="ORF">AAF712_009933</name>
</gene>
<dbReference type="PANTHER" id="PTHR11010:SF23">
    <property type="entry name" value="SERINE PEPTIDASE"/>
    <property type="match status" value="1"/>
</dbReference>
<dbReference type="Pfam" id="PF05577">
    <property type="entry name" value="Peptidase_S28"/>
    <property type="match status" value="1"/>
</dbReference>
<dbReference type="EMBL" id="JBBXMP010000087">
    <property type="protein sequence ID" value="KAL0063143.1"/>
    <property type="molecule type" value="Genomic_DNA"/>
</dbReference>
<evidence type="ECO:0000256" key="1">
    <source>
        <dbReference type="ARBA" id="ARBA00011079"/>
    </source>
</evidence>
<evidence type="ECO:0000256" key="2">
    <source>
        <dbReference type="ARBA" id="ARBA00022670"/>
    </source>
</evidence>
<feature type="region of interest" description="Disordered" evidence="6">
    <location>
        <begin position="525"/>
        <end position="548"/>
    </location>
</feature>
<feature type="compositionally biased region" description="Low complexity" evidence="6">
    <location>
        <begin position="529"/>
        <end position="543"/>
    </location>
</feature>
<evidence type="ECO:0000256" key="7">
    <source>
        <dbReference type="SAM" id="SignalP"/>
    </source>
</evidence>
<dbReference type="Proteomes" id="UP001437256">
    <property type="component" value="Unassembled WGS sequence"/>
</dbReference>
<dbReference type="SUPFAM" id="SSF53474">
    <property type="entry name" value="alpha/beta-Hydrolases"/>
    <property type="match status" value="1"/>
</dbReference>
<evidence type="ECO:0000256" key="4">
    <source>
        <dbReference type="ARBA" id="ARBA00022801"/>
    </source>
</evidence>
<dbReference type="InterPro" id="IPR008758">
    <property type="entry name" value="Peptidase_S28"/>
</dbReference>
<dbReference type="Gene3D" id="3.40.50.1820">
    <property type="entry name" value="alpha/beta hydrolase"/>
    <property type="match status" value="2"/>
</dbReference>
<organism evidence="8 9">
    <name type="scientific">Marasmius tenuissimus</name>
    <dbReference type="NCBI Taxonomy" id="585030"/>
    <lineage>
        <taxon>Eukaryota</taxon>
        <taxon>Fungi</taxon>
        <taxon>Dikarya</taxon>
        <taxon>Basidiomycota</taxon>
        <taxon>Agaricomycotina</taxon>
        <taxon>Agaricomycetes</taxon>
        <taxon>Agaricomycetidae</taxon>
        <taxon>Agaricales</taxon>
        <taxon>Marasmiineae</taxon>
        <taxon>Marasmiaceae</taxon>
        <taxon>Marasmius</taxon>
    </lineage>
</organism>
<protein>
    <recommendedName>
        <fullName evidence="10">Peptidase S28</fullName>
    </recommendedName>
</protein>
<feature type="chain" id="PRO_5046184922" description="Peptidase S28" evidence="7">
    <location>
        <begin position="21"/>
        <end position="563"/>
    </location>
</feature>
<keyword evidence="2" id="KW-0645">Protease</keyword>
<evidence type="ECO:0000256" key="6">
    <source>
        <dbReference type="SAM" id="MobiDB-lite"/>
    </source>
</evidence>
<evidence type="ECO:0000256" key="3">
    <source>
        <dbReference type="ARBA" id="ARBA00022729"/>
    </source>
</evidence>
<comment type="similarity">
    <text evidence="1">Belongs to the peptidase S28 family.</text>
</comment>
<evidence type="ECO:0008006" key="10">
    <source>
        <dbReference type="Google" id="ProtNLM"/>
    </source>
</evidence>
<comment type="caution">
    <text evidence="8">The sequence shown here is derived from an EMBL/GenBank/DDBJ whole genome shotgun (WGS) entry which is preliminary data.</text>
</comment>
<keyword evidence="9" id="KW-1185">Reference proteome</keyword>
<feature type="signal peptide" evidence="7">
    <location>
        <begin position="1"/>
        <end position="20"/>
    </location>
</feature>